<evidence type="ECO:0000313" key="4">
    <source>
        <dbReference type="Proteomes" id="UP000183031"/>
    </source>
</evidence>
<gene>
    <name evidence="3" type="ORF">SAMN02927935_02222</name>
</gene>
<dbReference type="Proteomes" id="UP000183031">
    <property type="component" value="Unassembled WGS sequence"/>
</dbReference>
<keyword evidence="2" id="KW-0472">Membrane</keyword>
<dbReference type="EMBL" id="FMUT01000005">
    <property type="protein sequence ID" value="SCY71023.1"/>
    <property type="molecule type" value="Genomic_DNA"/>
</dbReference>
<proteinExistence type="predicted"/>
<feature type="transmembrane region" description="Helical" evidence="2">
    <location>
        <begin position="120"/>
        <end position="141"/>
    </location>
</feature>
<protein>
    <submittedName>
        <fullName evidence="3">Uncharacterized protein</fullName>
    </submittedName>
</protein>
<feature type="transmembrane region" description="Helical" evidence="2">
    <location>
        <begin position="181"/>
        <end position="206"/>
    </location>
</feature>
<keyword evidence="4" id="KW-1185">Reference proteome</keyword>
<comment type="caution">
    <text evidence="3">The sequence shown here is derived from an EMBL/GenBank/DDBJ whole genome shotgun (WGS) entry which is preliminary data.</text>
</comment>
<reference evidence="3 4" key="1">
    <citation type="submission" date="2016-10" db="EMBL/GenBank/DDBJ databases">
        <authorList>
            <person name="Varghese N."/>
            <person name="Submissions S."/>
        </authorList>
    </citation>
    <scope>NUCLEOTIDE SEQUENCE [LARGE SCALE GENOMIC DNA]</scope>
    <source>
        <strain evidence="3 4">CGMCC 1.6853</strain>
    </source>
</reference>
<dbReference type="RefSeq" id="WP_033634057.1">
    <property type="nucleotide sequence ID" value="NZ_CBCSIN010000003.1"/>
</dbReference>
<evidence type="ECO:0000256" key="1">
    <source>
        <dbReference type="SAM" id="MobiDB-lite"/>
    </source>
</evidence>
<organism evidence="3 4">
    <name type="scientific">Serratia nematodiphila</name>
    <dbReference type="NCBI Taxonomy" id="458197"/>
    <lineage>
        <taxon>Bacteria</taxon>
        <taxon>Pseudomonadati</taxon>
        <taxon>Pseudomonadota</taxon>
        <taxon>Gammaproteobacteria</taxon>
        <taxon>Enterobacterales</taxon>
        <taxon>Yersiniaceae</taxon>
        <taxon>Serratia</taxon>
    </lineage>
</organism>
<name>A0A1G5I4T8_9GAMM</name>
<keyword evidence="2" id="KW-0812">Transmembrane</keyword>
<feature type="region of interest" description="Disordered" evidence="1">
    <location>
        <begin position="96"/>
        <end position="118"/>
    </location>
</feature>
<sequence>MKTPEEWAADLQQQLHALDNTPASLRAKKKTIAESQKQAHQMISAQAGLILKEKKARIKEYSNAIRLVAMEEIQREFALRHVKMLQDAEIKYAQREKKRSASNAQRLQRMKRMRSNTPPLTGKGMAILLVVCAPLSLYGLWASGRIFWHGLQTGELIFRSGCRPHVACLSHIVRATEPFNFYAGMTLFLFFTLLCTLMLLGTVLALSEAGKTPESKQ</sequence>
<evidence type="ECO:0000313" key="3">
    <source>
        <dbReference type="EMBL" id="SCY71023.1"/>
    </source>
</evidence>
<evidence type="ECO:0000256" key="2">
    <source>
        <dbReference type="SAM" id="Phobius"/>
    </source>
</evidence>
<accession>A0A1G5I4T8</accession>
<keyword evidence="2" id="KW-1133">Transmembrane helix</keyword>